<protein>
    <submittedName>
        <fullName evidence="1">Uncharacterized protein</fullName>
    </submittedName>
</protein>
<evidence type="ECO:0000313" key="2">
    <source>
        <dbReference type="Proteomes" id="UP000606008"/>
    </source>
</evidence>
<dbReference type="Proteomes" id="UP000606008">
    <property type="component" value="Unassembled WGS sequence"/>
</dbReference>
<dbReference type="EMBL" id="WAEL01000004">
    <property type="protein sequence ID" value="NID10816.1"/>
    <property type="molecule type" value="Genomic_DNA"/>
</dbReference>
<accession>A0ABX0QF69</accession>
<proteinExistence type="predicted"/>
<name>A0ABX0QF69_9BACT</name>
<dbReference type="RefSeq" id="WP_157510663.1">
    <property type="nucleotide sequence ID" value="NZ_WAEL01000004.1"/>
</dbReference>
<comment type="caution">
    <text evidence="1">The sequence shown here is derived from an EMBL/GenBank/DDBJ whole genome shotgun (WGS) entry which is preliminary data.</text>
</comment>
<evidence type="ECO:0000313" key="1">
    <source>
        <dbReference type="EMBL" id="NID10816.1"/>
    </source>
</evidence>
<reference evidence="1" key="1">
    <citation type="submission" date="2024-05" db="EMBL/GenBank/DDBJ databases">
        <authorList>
            <person name="Jung D.-H."/>
        </authorList>
    </citation>
    <scope>NUCLEOTIDE SEQUENCE</scope>
    <source>
        <strain evidence="1">JA-25</strain>
    </source>
</reference>
<gene>
    <name evidence="1" type="ORF">F7231_11610</name>
</gene>
<sequence length="128" mass="14611">MAFESMSKAEFGRITGLYGNSKLRRQQNPDLWKPTEIYAFAVKLNLWDGVSRRLTNLAISIANLPEPEKKPLLKAAMLTQDKLHERLQNPDSWQANELVKIKDWCRRAEVHFSGGQTTGTTASFRATY</sequence>
<keyword evidence="2" id="KW-1185">Reference proteome</keyword>
<organism evidence="1 2">
    <name type="scientific">Fibrivirga algicola</name>
    <dbReference type="NCBI Taxonomy" id="2950420"/>
    <lineage>
        <taxon>Bacteria</taxon>
        <taxon>Pseudomonadati</taxon>
        <taxon>Bacteroidota</taxon>
        <taxon>Cytophagia</taxon>
        <taxon>Cytophagales</taxon>
        <taxon>Spirosomataceae</taxon>
        <taxon>Fibrivirga</taxon>
    </lineage>
</organism>